<organism evidence="2 3">
    <name type="scientific">Antrihabitans stalactiti</name>
    <dbReference type="NCBI Taxonomy" id="2584121"/>
    <lineage>
        <taxon>Bacteria</taxon>
        <taxon>Bacillati</taxon>
        <taxon>Actinomycetota</taxon>
        <taxon>Actinomycetes</taxon>
        <taxon>Mycobacteriales</taxon>
        <taxon>Nocardiaceae</taxon>
        <taxon>Antrihabitans</taxon>
    </lineage>
</organism>
<reference evidence="2 3" key="1">
    <citation type="submission" date="2019-05" db="EMBL/GenBank/DDBJ databases">
        <authorList>
            <person name="Lee S.D."/>
        </authorList>
    </citation>
    <scope>NUCLEOTIDE SEQUENCE [LARGE SCALE GENOMIC DNA]</scope>
    <source>
        <strain evidence="2 3">YC2-7</strain>
    </source>
</reference>
<dbReference type="AlphaFoldDB" id="A0A848KC09"/>
<dbReference type="EMBL" id="VCQU01000004">
    <property type="protein sequence ID" value="NMN95859.1"/>
    <property type="molecule type" value="Genomic_DNA"/>
</dbReference>
<evidence type="ECO:0000313" key="2">
    <source>
        <dbReference type="EMBL" id="NMN95859.1"/>
    </source>
</evidence>
<proteinExistence type="predicted"/>
<name>A0A848KC09_9NOCA</name>
<gene>
    <name evidence="2" type="ORF">FGL95_12515</name>
</gene>
<reference evidence="2 3" key="2">
    <citation type="submission" date="2020-06" db="EMBL/GenBank/DDBJ databases">
        <title>Antribacter stalactiti gen. nov., sp. nov., a new member of the family Nacardiaceae isolated from a cave.</title>
        <authorList>
            <person name="Kim I.S."/>
        </authorList>
    </citation>
    <scope>NUCLEOTIDE SEQUENCE [LARGE SCALE GENOMIC DNA]</scope>
    <source>
        <strain evidence="2 3">YC2-7</strain>
    </source>
</reference>
<dbReference type="Proteomes" id="UP000535543">
    <property type="component" value="Unassembled WGS sequence"/>
</dbReference>
<comment type="caution">
    <text evidence="2">The sequence shown here is derived from an EMBL/GenBank/DDBJ whole genome shotgun (WGS) entry which is preliminary data.</text>
</comment>
<sequence length="83" mass="8825">MYVDAVARAADEHKKAISDAKAAQAQCVRHMRDRGERVADIAALTGLSGIEIGRLTRSLPSLAPDDEQSPDDRSSSEGSIADC</sequence>
<evidence type="ECO:0000313" key="3">
    <source>
        <dbReference type="Proteomes" id="UP000535543"/>
    </source>
</evidence>
<protein>
    <submittedName>
        <fullName evidence="2">Uncharacterized protein</fullName>
    </submittedName>
</protein>
<accession>A0A848KC09</accession>
<keyword evidence="3" id="KW-1185">Reference proteome</keyword>
<feature type="region of interest" description="Disordered" evidence="1">
    <location>
        <begin position="58"/>
        <end position="83"/>
    </location>
</feature>
<evidence type="ECO:0000256" key="1">
    <source>
        <dbReference type="SAM" id="MobiDB-lite"/>
    </source>
</evidence>